<gene>
    <name evidence="2" type="ORF">I350_06577</name>
</gene>
<comment type="caution">
    <text evidence="2">The sequence shown here is derived from an EMBL/GenBank/DDBJ whole genome shotgun (WGS) entry which is preliminary data.</text>
</comment>
<feature type="region of interest" description="Disordered" evidence="1">
    <location>
        <begin position="70"/>
        <end position="167"/>
    </location>
</feature>
<protein>
    <submittedName>
        <fullName evidence="2">Uncharacterized protein</fullName>
    </submittedName>
</protein>
<feature type="region of interest" description="Disordered" evidence="1">
    <location>
        <begin position="1"/>
        <end position="54"/>
    </location>
</feature>
<proteinExistence type="predicted"/>
<dbReference type="OrthoDB" id="10377554at2759"/>
<reference evidence="2 3" key="1">
    <citation type="submission" date="2016-06" db="EMBL/GenBank/DDBJ databases">
        <title>Evolution of pathogenesis and genome organization in the Tremellales.</title>
        <authorList>
            <person name="Cuomo C."/>
            <person name="Litvintseva A."/>
            <person name="Heitman J."/>
            <person name="Chen Y."/>
            <person name="Sun S."/>
            <person name="Springer D."/>
            <person name="Dromer F."/>
            <person name="Young S."/>
            <person name="Zeng Q."/>
            <person name="Chapman S."/>
            <person name="Gujja S."/>
            <person name="Saif S."/>
            <person name="Birren B."/>
        </authorList>
    </citation>
    <scope>NUCLEOTIDE SEQUENCE [LARGE SCALE GENOMIC DNA]</scope>
    <source>
        <strain evidence="2 3">CBS 6273</strain>
    </source>
</reference>
<evidence type="ECO:0000256" key="1">
    <source>
        <dbReference type="SAM" id="MobiDB-lite"/>
    </source>
</evidence>
<sequence length="329" mass="35452">MPDNNQQASENASSDGQPGSAATTADWASAPRSSAGSQQAVITTPSGARVSSTASFRALNDQQLQNAIAADTRRRMAMGPLTTAASSSNPGDYPSQGDGSTLYMGQASQGGSMMPPPPLPFQGQSGVQNQLSPGHTWQYRQGQWTQGSGRSFVPQNQQLQPQSFGEQDLLDLLYNDDSGREDEAYMELYRARGSDPSDKGKRPALEAPSLAQHPPKQLRITETGTAEYEGESAEVPEIDPATGEPVSEGPTSTRPAFRNLTFSVTVEADWGTSLGPNSEGRTTYRYDISSKSKSRGMLQAVLRNLGNIQLHDQDALAKELHEMESWQRK</sequence>
<accession>A0A1E3JLL9</accession>
<dbReference type="Proteomes" id="UP000095149">
    <property type="component" value="Unassembled WGS sequence"/>
</dbReference>
<name>A0A1E3JLL9_9TREE</name>
<feature type="compositionally biased region" description="Polar residues" evidence="1">
    <location>
        <begin position="122"/>
        <end position="165"/>
    </location>
</feature>
<organism evidence="2 3">
    <name type="scientific">Cryptococcus amylolentus CBS 6273</name>
    <dbReference type="NCBI Taxonomy" id="1296118"/>
    <lineage>
        <taxon>Eukaryota</taxon>
        <taxon>Fungi</taxon>
        <taxon>Dikarya</taxon>
        <taxon>Basidiomycota</taxon>
        <taxon>Agaricomycotina</taxon>
        <taxon>Tremellomycetes</taxon>
        <taxon>Tremellales</taxon>
        <taxon>Cryptococcaceae</taxon>
        <taxon>Cryptococcus</taxon>
    </lineage>
</organism>
<dbReference type="EMBL" id="MEKH01000010">
    <property type="protein sequence ID" value="ODO01748.1"/>
    <property type="molecule type" value="Genomic_DNA"/>
</dbReference>
<feature type="compositionally biased region" description="Basic and acidic residues" evidence="1">
    <location>
        <begin position="191"/>
        <end position="204"/>
    </location>
</feature>
<evidence type="ECO:0000313" key="2">
    <source>
        <dbReference type="EMBL" id="ODO01748.1"/>
    </source>
</evidence>
<evidence type="ECO:0000313" key="3">
    <source>
        <dbReference type="Proteomes" id="UP000095149"/>
    </source>
</evidence>
<feature type="region of interest" description="Disordered" evidence="1">
    <location>
        <begin position="191"/>
        <end position="255"/>
    </location>
</feature>
<feature type="compositionally biased region" description="Polar residues" evidence="1">
    <location>
        <begin position="1"/>
        <end position="23"/>
    </location>
</feature>
<feature type="compositionally biased region" description="Polar residues" evidence="1">
    <location>
        <begin position="31"/>
        <end position="54"/>
    </location>
</feature>
<feature type="compositionally biased region" description="Acidic residues" evidence="1">
    <location>
        <begin position="228"/>
        <end position="237"/>
    </location>
</feature>
<dbReference type="AlphaFoldDB" id="A0A1E3JLL9"/>